<dbReference type="RefSeq" id="WP_186404210.1">
    <property type="nucleotide sequence ID" value="NZ_CP017717.1"/>
</dbReference>
<name>A0A1V0AMF9_9ACTN</name>
<dbReference type="KEGG" id="noa:BKM31_57440"/>
<dbReference type="Proteomes" id="UP000190797">
    <property type="component" value="Chromosome"/>
</dbReference>
<keyword evidence="1" id="KW-1133">Transmembrane helix</keyword>
<feature type="transmembrane region" description="Helical" evidence="1">
    <location>
        <begin position="78"/>
        <end position="97"/>
    </location>
</feature>
<feature type="transmembrane region" description="Helical" evidence="1">
    <location>
        <begin position="161"/>
        <end position="186"/>
    </location>
</feature>
<dbReference type="Pfam" id="PF11139">
    <property type="entry name" value="SfLAP"/>
    <property type="match status" value="1"/>
</dbReference>
<evidence type="ECO:0000313" key="3">
    <source>
        <dbReference type="Proteomes" id="UP000190797"/>
    </source>
</evidence>
<reference evidence="3" key="1">
    <citation type="journal article" date="2017" name="Med. Chem. Commun.">
        <title>Nonomuraea sp. ATCC 55076 harbours the largest actinomycete chromosome to date and the kistamicin biosynthetic gene cluster.</title>
        <authorList>
            <person name="Nazari B."/>
            <person name="Forneris C.C."/>
            <person name="Gibson M.I."/>
            <person name="Moon K."/>
            <person name="Schramma K.R."/>
            <person name="Seyedsayamdost M.R."/>
        </authorList>
    </citation>
    <scope>NUCLEOTIDE SEQUENCE [LARGE SCALE GENOMIC DNA]</scope>
    <source>
        <strain evidence="3">ATCC 55076</strain>
    </source>
</reference>
<evidence type="ECO:0000313" key="2">
    <source>
        <dbReference type="EMBL" id="AQZ71416.1"/>
    </source>
</evidence>
<gene>
    <name evidence="2" type="ORF">BKM31_57440</name>
</gene>
<keyword evidence="3" id="KW-1185">Reference proteome</keyword>
<feature type="transmembrane region" description="Helical" evidence="1">
    <location>
        <begin position="118"/>
        <end position="141"/>
    </location>
</feature>
<dbReference type="EMBL" id="CP017717">
    <property type="protein sequence ID" value="AQZ71416.1"/>
    <property type="molecule type" value="Genomic_DNA"/>
</dbReference>
<dbReference type="InterPro" id="IPR021315">
    <property type="entry name" value="Gap/Sap"/>
</dbReference>
<accession>A0A1V0AMF9</accession>
<protein>
    <recommendedName>
        <fullName evidence="4">Sap, sulfolipid-1-addressing protein</fullName>
    </recommendedName>
</protein>
<dbReference type="AlphaFoldDB" id="A0A1V0AMF9"/>
<keyword evidence="1" id="KW-0472">Membrane</keyword>
<feature type="transmembrane region" description="Helical" evidence="1">
    <location>
        <begin position="41"/>
        <end position="66"/>
    </location>
</feature>
<evidence type="ECO:0000256" key="1">
    <source>
        <dbReference type="SAM" id="Phobius"/>
    </source>
</evidence>
<proteinExistence type="predicted"/>
<feature type="transmembrane region" description="Helical" evidence="1">
    <location>
        <begin position="207"/>
        <end position="226"/>
    </location>
</feature>
<keyword evidence="1" id="KW-0812">Transmembrane</keyword>
<evidence type="ECO:0008006" key="4">
    <source>
        <dbReference type="Google" id="ProtNLM"/>
    </source>
</evidence>
<feature type="transmembrane region" description="Helical" evidence="1">
    <location>
        <begin position="6"/>
        <end position="29"/>
    </location>
</feature>
<organism evidence="2 3">
    <name type="scientific">[Actinomadura] parvosata subsp. kistnae</name>
    <dbReference type="NCBI Taxonomy" id="1909395"/>
    <lineage>
        <taxon>Bacteria</taxon>
        <taxon>Bacillati</taxon>
        <taxon>Actinomycetota</taxon>
        <taxon>Actinomycetes</taxon>
        <taxon>Streptosporangiales</taxon>
        <taxon>Streptosporangiaceae</taxon>
        <taxon>Nonomuraea</taxon>
    </lineage>
</organism>
<dbReference type="STRING" id="1909395.BKM31_57440"/>
<sequence length="230" mass="24769">MTIALLLTLAGLAVLDSTSFGTLGIPVYLMLSLDRSRNARLLIYLATVTVFYFLVGVALMLGLSTAMNAFGDVLDSTAAYVVQLALGVALFALSWRFDPKWRAKRGLPERTFEPRAGGPRTMVLVGLTAGVLEVATMVPYLAAIGMMTTSELAAAQWVPLLAAYVLIMILPTLALMSLRAVAGAWLEPKLERLRAWLAKHSSSMLSWGLAIVGFLLARDAAAYLFFSPSP</sequence>